<dbReference type="NCBIfam" id="TIGR02841">
    <property type="entry name" value="spore_YyaC"/>
    <property type="match status" value="1"/>
</dbReference>
<dbReference type="AlphaFoldDB" id="A0A221MFI7"/>
<dbReference type="SUPFAM" id="SSF53163">
    <property type="entry name" value="HybD-like"/>
    <property type="match status" value="1"/>
</dbReference>
<keyword evidence="1" id="KW-0645">Protease</keyword>
<sequence>MKGGLLLNTFYNGKKQNSSYYIKSNGRNEEIEINRLTLKLKKVIQESAVENKTIVFLCIGSDRYVGDSLGPLVGTMLLDSRVPYQVYGTLEEPIHAFNLKGTIKEIHKQFNKPLIISIDACLGNKDQVGYVVFKEGPLAPGKALEKMLPEVGDYHFQGIVNYIDPLPTSQFLNDTRLYMVMNLAKIISTVVTKIATVENVAEDEINALDNVRQLDDFK</sequence>
<organism evidence="1 2">
    <name type="scientific">Virgibacillus necropolis</name>
    <dbReference type="NCBI Taxonomy" id="163877"/>
    <lineage>
        <taxon>Bacteria</taxon>
        <taxon>Bacillati</taxon>
        <taxon>Bacillota</taxon>
        <taxon>Bacilli</taxon>
        <taxon>Bacillales</taxon>
        <taxon>Bacillaceae</taxon>
        <taxon>Virgibacillus</taxon>
    </lineage>
</organism>
<evidence type="ECO:0000313" key="2">
    <source>
        <dbReference type="Proteomes" id="UP000204391"/>
    </source>
</evidence>
<dbReference type="GO" id="GO:0008233">
    <property type="term" value="F:peptidase activity"/>
    <property type="evidence" value="ECO:0007669"/>
    <property type="project" value="UniProtKB-KW"/>
</dbReference>
<evidence type="ECO:0000313" key="1">
    <source>
        <dbReference type="EMBL" id="ASN06380.1"/>
    </source>
</evidence>
<protein>
    <submittedName>
        <fullName evidence="1">Spore protease YyaC</fullName>
    </submittedName>
</protein>
<gene>
    <name evidence="1" type="primary">yyaC</name>
    <name evidence="1" type="ORF">CFK40_15800</name>
</gene>
<accession>A0A221MFI7</accession>
<dbReference type="Pfam" id="PF06866">
    <property type="entry name" value="DUF1256"/>
    <property type="match status" value="1"/>
</dbReference>
<keyword evidence="2" id="KW-1185">Reference proteome</keyword>
<dbReference type="InterPro" id="IPR023430">
    <property type="entry name" value="Pept_HybD-like_dom_sf"/>
</dbReference>
<proteinExistence type="predicted"/>
<name>A0A221MFI7_9BACI</name>
<reference evidence="1 2" key="1">
    <citation type="journal article" date="2003" name="Int. J. Syst. Evol. Microbiol.">
        <title>Virgibacillus carmonensis sp. nov., Virgibacillus necropolis sp. nov. and Virgibacillus picturae sp. nov., three novel species isolated from deteriorated mural paintings, transfer of the species of the genus salibacillus to Virgibacillus, as Virgibacillus marismortui comb. nov. and Virgibacillus salexigens comb. nov., and emended description of the genus Virgibacillus.</title>
        <authorList>
            <person name="Heyrman J."/>
            <person name="Logan N.A."/>
            <person name="Busse H.J."/>
            <person name="Balcaen A."/>
            <person name="Lebbe L."/>
            <person name="Rodriguez-Diaz M."/>
            <person name="Swings J."/>
            <person name="De Vos P."/>
        </authorList>
    </citation>
    <scope>NUCLEOTIDE SEQUENCE [LARGE SCALE GENOMIC DNA]</scope>
    <source>
        <strain evidence="1 2">LMG 19488</strain>
    </source>
</reference>
<dbReference type="KEGG" id="vne:CFK40_15800"/>
<dbReference type="GO" id="GO:0006508">
    <property type="term" value="P:proteolysis"/>
    <property type="evidence" value="ECO:0007669"/>
    <property type="project" value="UniProtKB-KW"/>
</dbReference>
<dbReference type="InterPro" id="IPR009665">
    <property type="entry name" value="YyaC"/>
</dbReference>
<dbReference type="OrthoDB" id="9815953at2"/>
<dbReference type="Proteomes" id="UP000204391">
    <property type="component" value="Chromosome"/>
</dbReference>
<dbReference type="EMBL" id="CP022437">
    <property type="protein sequence ID" value="ASN06380.1"/>
    <property type="molecule type" value="Genomic_DNA"/>
</dbReference>
<keyword evidence="1" id="KW-0378">Hydrolase</keyword>